<dbReference type="RefSeq" id="WP_052832373.1">
    <property type="nucleotide sequence ID" value="NZ_BJYZ01000038.1"/>
</dbReference>
<protein>
    <submittedName>
        <fullName evidence="1">CRISPR-associated protein Cse3</fullName>
    </submittedName>
</protein>
<sequence length="262" mass="28198">MTVAPDASLFMLHFPIDTRRLVAFAEAQGIGGARRFDEGYAVHALLRALFGPSAPVPFTVRAARDLPGPAVLAYGPEPLAGLAHTAGLTAEPLAHAVVDWARAADKPMPAAFPAGMRVGFEVRACPVVRVGRSTVAKRPGAEVDAFLSALDAYDRSGEGAERPVRESVYLDWLRRHLEGGGAAGLLDGRVDARRLRTVLRKTQPTEDKPDRASRNFARPDVVFSGTLRVEDSIAFRTLLARGIGRHRSFGFGMLLLRPAGND</sequence>
<dbReference type="EMBL" id="BJYZ01000038">
    <property type="protein sequence ID" value="GEO42305.1"/>
    <property type="molecule type" value="Genomic_DNA"/>
</dbReference>
<name>A0A512E0U0_9PROT</name>
<dbReference type="Pfam" id="PF08798">
    <property type="entry name" value="CRISPR_assoc"/>
    <property type="match status" value="1"/>
</dbReference>
<proteinExistence type="predicted"/>
<reference evidence="1 2" key="1">
    <citation type="submission" date="2019-07" db="EMBL/GenBank/DDBJ databases">
        <title>Whole genome shotgun sequence of Skermanella aerolata NBRC 106429.</title>
        <authorList>
            <person name="Hosoyama A."/>
            <person name="Uohara A."/>
            <person name="Ohji S."/>
            <person name="Ichikawa N."/>
        </authorList>
    </citation>
    <scope>NUCLEOTIDE SEQUENCE [LARGE SCALE GENOMIC DNA]</scope>
    <source>
        <strain evidence="1 2">NBRC 106429</strain>
    </source>
</reference>
<dbReference type="SMART" id="SM01101">
    <property type="entry name" value="CRISPR_assoc"/>
    <property type="match status" value="1"/>
</dbReference>
<evidence type="ECO:0000313" key="1">
    <source>
        <dbReference type="EMBL" id="GEO42305.1"/>
    </source>
</evidence>
<dbReference type="SUPFAM" id="SSF117987">
    <property type="entry name" value="CRISPR-associated protein"/>
    <property type="match status" value="1"/>
</dbReference>
<dbReference type="Proteomes" id="UP000321523">
    <property type="component" value="Unassembled WGS sequence"/>
</dbReference>
<accession>A0A512E0U0</accession>
<dbReference type="Gene3D" id="3.30.70.1210">
    <property type="entry name" value="Crispr-associated protein, domain 2"/>
    <property type="match status" value="1"/>
</dbReference>
<gene>
    <name evidence="1" type="ORF">SAE02_64530</name>
</gene>
<dbReference type="AlphaFoldDB" id="A0A512E0U0"/>
<organism evidence="1 2">
    <name type="scientific">Skermanella aerolata</name>
    <dbReference type="NCBI Taxonomy" id="393310"/>
    <lineage>
        <taxon>Bacteria</taxon>
        <taxon>Pseudomonadati</taxon>
        <taxon>Pseudomonadota</taxon>
        <taxon>Alphaproteobacteria</taxon>
        <taxon>Rhodospirillales</taxon>
        <taxon>Azospirillaceae</taxon>
        <taxon>Skermanella</taxon>
    </lineage>
</organism>
<dbReference type="OrthoDB" id="9795689at2"/>
<evidence type="ECO:0000313" key="2">
    <source>
        <dbReference type="Proteomes" id="UP000321523"/>
    </source>
</evidence>
<keyword evidence="2" id="KW-1185">Reference proteome</keyword>
<comment type="caution">
    <text evidence="1">The sequence shown here is derived from an EMBL/GenBank/DDBJ whole genome shotgun (WGS) entry which is preliminary data.</text>
</comment>
<dbReference type="InterPro" id="IPR010179">
    <property type="entry name" value="CRISPR-assoc_prot_Cse3"/>
</dbReference>